<feature type="transmembrane region" description="Helical" evidence="1">
    <location>
        <begin position="59"/>
        <end position="79"/>
    </location>
</feature>
<keyword evidence="1" id="KW-1133">Transmembrane helix</keyword>
<proteinExistence type="predicted"/>
<sequence length="138" mass="14158">MTELCHSVAPPAAHRAWVWLLPLTLVTTLVLALAVLSVLFGNAVTLMAGGGFLSRQDTIAVLLPLPGTVLTWIGLPLALLRPQARTGAVVTLTGGLAVALAAVFMGAGVLTLPLWATVLLGLLALRTPPQMPPEAGTA</sequence>
<keyword evidence="3" id="KW-1185">Reference proteome</keyword>
<dbReference type="EMBL" id="CP021082">
    <property type="protein sequence ID" value="ASN82454.1"/>
    <property type="molecule type" value="Genomic_DNA"/>
</dbReference>
<evidence type="ECO:0000313" key="2">
    <source>
        <dbReference type="EMBL" id="ASN82454.1"/>
    </source>
</evidence>
<keyword evidence="1" id="KW-0472">Membrane</keyword>
<evidence type="ECO:0000256" key="1">
    <source>
        <dbReference type="SAM" id="Phobius"/>
    </source>
</evidence>
<keyword evidence="2" id="KW-0614">Plasmid</keyword>
<gene>
    <name evidence="2" type="ORF">DFI_14820</name>
</gene>
<name>A0A221T0N5_9DEIO</name>
<geneLocation type="plasmid" evidence="3">
    <name>pdfi1</name>
</geneLocation>
<protein>
    <submittedName>
        <fullName evidence="2">Uncharacterized protein</fullName>
    </submittedName>
</protein>
<organism evidence="2 3">
    <name type="scientific">Deinococcus ficus</name>
    <dbReference type="NCBI Taxonomy" id="317577"/>
    <lineage>
        <taxon>Bacteria</taxon>
        <taxon>Thermotogati</taxon>
        <taxon>Deinococcota</taxon>
        <taxon>Deinococci</taxon>
        <taxon>Deinococcales</taxon>
        <taxon>Deinococcaceae</taxon>
        <taxon>Deinococcus</taxon>
    </lineage>
</organism>
<dbReference type="AlphaFoldDB" id="A0A221T0N5"/>
<feature type="transmembrane region" description="Helical" evidence="1">
    <location>
        <begin position="20"/>
        <end position="47"/>
    </location>
</feature>
<dbReference type="KEGG" id="dfc:DFI_14820"/>
<reference evidence="2 3" key="1">
    <citation type="submission" date="2017-05" db="EMBL/GenBank/DDBJ databases">
        <title>The complete genome sequence of Deinococcus ficus isolated from the rhizosphere of the Ficus religiosa L. in Taiwan.</title>
        <authorList>
            <person name="Wu K.-M."/>
            <person name="Liao T.-L."/>
            <person name="Liu Y.-M."/>
            <person name="Young C.-C."/>
            <person name="Tsai S.-F."/>
        </authorList>
    </citation>
    <scope>NUCLEOTIDE SEQUENCE [LARGE SCALE GENOMIC DNA]</scope>
    <source>
        <strain evidence="2 3">CC-FR2-10</strain>
        <plasmid evidence="3">pdfi1</plasmid>
    </source>
</reference>
<keyword evidence="1" id="KW-0812">Transmembrane</keyword>
<evidence type="ECO:0000313" key="3">
    <source>
        <dbReference type="Proteomes" id="UP000259030"/>
    </source>
</evidence>
<dbReference type="Proteomes" id="UP000259030">
    <property type="component" value="Plasmid pDFI1"/>
</dbReference>
<dbReference type="RefSeq" id="WP_027463977.1">
    <property type="nucleotide sequence ID" value="NZ_CP021082.1"/>
</dbReference>
<accession>A0A221T0N5</accession>